<accession>A0A1X4NPX6</accession>
<keyword evidence="1" id="KW-1133">Transmembrane helix</keyword>
<dbReference type="Proteomes" id="UP000193926">
    <property type="component" value="Unassembled WGS sequence"/>
</dbReference>
<feature type="transmembrane region" description="Helical" evidence="1">
    <location>
        <begin position="68"/>
        <end position="87"/>
    </location>
</feature>
<reference evidence="2 3" key="1">
    <citation type="submission" date="2014-03" db="EMBL/GenBank/DDBJ databases">
        <title>The draft genome sequence of Marivita geojedonensis KCTC 23882.</title>
        <authorList>
            <person name="Lai Q."/>
            <person name="Shao Z."/>
        </authorList>
    </citation>
    <scope>NUCLEOTIDE SEQUENCE [LARGE SCALE GENOMIC DNA]</scope>
    <source>
        <strain evidence="2 3">DPG-138</strain>
    </source>
</reference>
<dbReference type="AlphaFoldDB" id="A0A1X4NPX6"/>
<gene>
    <name evidence="2" type="ORF">MGEO_00190</name>
</gene>
<feature type="transmembrane region" description="Helical" evidence="1">
    <location>
        <begin position="112"/>
        <end position="135"/>
    </location>
</feature>
<dbReference type="STRING" id="1123756.MGEO_00190"/>
<proteinExistence type="predicted"/>
<evidence type="ECO:0000256" key="1">
    <source>
        <dbReference type="SAM" id="Phobius"/>
    </source>
</evidence>
<evidence type="ECO:0008006" key="4">
    <source>
        <dbReference type="Google" id="ProtNLM"/>
    </source>
</evidence>
<feature type="transmembrane region" description="Helical" evidence="1">
    <location>
        <begin position="214"/>
        <end position="235"/>
    </location>
</feature>
<sequence length="236" mass="24937">MTSTFTEAILFSTLAGIAIPAGAFLAQVDRLLPRWMLEEFRHSVIAFGGGALFSAIALVLVPEGTDRVGPIVALVLFGAGGLVFGMLDHHLSQGQGSVSQFLAMMLDYVPEAMALGAMLVGEADIALLLAALIALQNLPEGFNAWREMSADRHHPNLIWIFIAMVPVGPLATLTGLLVLSELPGVLGGIMLFSAGGILYLLFEDVAPRVPLKRKWGPPMGAVLGFMLGLAGHLALQ</sequence>
<dbReference type="EMBL" id="JFKC01000001">
    <property type="protein sequence ID" value="OSQ53035.1"/>
    <property type="molecule type" value="Genomic_DNA"/>
</dbReference>
<feature type="transmembrane region" description="Helical" evidence="1">
    <location>
        <begin position="185"/>
        <end position="202"/>
    </location>
</feature>
<comment type="caution">
    <text evidence="2">The sequence shown here is derived from an EMBL/GenBank/DDBJ whole genome shotgun (WGS) entry which is preliminary data.</text>
</comment>
<evidence type="ECO:0000313" key="3">
    <source>
        <dbReference type="Proteomes" id="UP000193926"/>
    </source>
</evidence>
<keyword evidence="1" id="KW-0472">Membrane</keyword>
<organism evidence="2 3">
    <name type="scientific">Marivita geojedonensis</name>
    <dbReference type="NCBI Taxonomy" id="1123756"/>
    <lineage>
        <taxon>Bacteria</taxon>
        <taxon>Pseudomonadati</taxon>
        <taxon>Pseudomonadota</taxon>
        <taxon>Alphaproteobacteria</taxon>
        <taxon>Rhodobacterales</taxon>
        <taxon>Roseobacteraceae</taxon>
        <taxon>Marivita</taxon>
    </lineage>
</organism>
<protein>
    <recommendedName>
        <fullName evidence="4">Divalent cation transporter</fullName>
    </recommendedName>
</protein>
<feature type="transmembrane region" description="Helical" evidence="1">
    <location>
        <begin position="42"/>
        <end position="61"/>
    </location>
</feature>
<dbReference type="OrthoDB" id="5766358at2"/>
<name>A0A1X4NPX6_9RHOB</name>
<dbReference type="RefSeq" id="WP_085634686.1">
    <property type="nucleotide sequence ID" value="NZ_JFKC01000001.1"/>
</dbReference>
<keyword evidence="1" id="KW-0812">Transmembrane</keyword>
<feature type="transmembrane region" description="Helical" evidence="1">
    <location>
        <begin position="156"/>
        <end position="179"/>
    </location>
</feature>
<evidence type="ECO:0000313" key="2">
    <source>
        <dbReference type="EMBL" id="OSQ53035.1"/>
    </source>
</evidence>
<keyword evidence="3" id="KW-1185">Reference proteome</keyword>